<evidence type="ECO:0000256" key="3">
    <source>
        <dbReference type="ARBA" id="ARBA00022475"/>
    </source>
</evidence>
<comment type="subcellular location">
    <subcellularLocation>
        <location evidence="1">Cell membrane</location>
        <topology evidence="1">Peripheral membrane protein</topology>
    </subcellularLocation>
</comment>
<dbReference type="PANTHER" id="PTHR37316">
    <property type="entry name" value="TEICHOIC ACID GLYCEROL-PHOSPHATE PRIMASE"/>
    <property type="match status" value="1"/>
</dbReference>
<reference evidence="8" key="1">
    <citation type="submission" date="2009-11" db="EMBL/GenBank/DDBJ databases">
        <title>The complete chromosome of Xylanimonas cellulosilytica DSM 15894.</title>
        <authorList>
            <consortium name="US DOE Joint Genome Institute (JGI-PGF)"/>
            <person name="Lucas S."/>
            <person name="Copeland A."/>
            <person name="Lapidus A."/>
            <person name="Glavina del Rio T."/>
            <person name="Dalin E."/>
            <person name="Tice H."/>
            <person name="Bruce D."/>
            <person name="Goodwin L."/>
            <person name="Pitluck S."/>
            <person name="Kyrpides N."/>
            <person name="Mavromatis K."/>
            <person name="Ivanova N."/>
            <person name="Mikhailova N."/>
            <person name="Foster B."/>
            <person name="Clum A."/>
            <person name="Brettin T."/>
            <person name="Detter J.C."/>
            <person name="Han C."/>
            <person name="Larimer F."/>
            <person name="Land M."/>
            <person name="Hauser L."/>
            <person name="Markowitz V."/>
            <person name="Cheng J.F."/>
            <person name="Hugenholtz P."/>
            <person name="Woyke T."/>
            <person name="Wu D."/>
            <person name="Gehrich-Schroeter G."/>
            <person name="Schneider S."/>
            <person name="Pukall S.R."/>
            <person name="Klenk H.P."/>
            <person name="Eisen J.A."/>
        </authorList>
    </citation>
    <scope>NUCLEOTIDE SEQUENCE [LARGE SCALE GENOMIC DNA]</scope>
    <source>
        <strain evidence="8">DSM 15894 / CECT 5975 / LMG 20990 / XIL07</strain>
    </source>
</reference>
<dbReference type="InterPro" id="IPR043149">
    <property type="entry name" value="TagF_N"/>
</dbReference>
<sequence>MFISCRVDDVRWERVNLHLTVTASLVPEQAQPSRWAGVEFAVADDEAALERLTFTLETRTASFPLEVVGRTADGAYHLRVNVTNVADRHEIPDGTWRIRPWLDGMICPSCTFDPAQAHRLPAMSKTFPYYGGRYAYMVHADLSEHLVHPLFRLKVRNYARPPKWRALRGGPASRLAKWTFDRGVLQWFFQVMYRLFRAVRPRWGRQRILLAAQLRTDIRDNMLVLKRRLIERGMDQEFRIDESVHWKYRNLFHSLWQWIVLSRKFAWADYVFLDDWCSLMSYTRLDPATVVTQLWHAGHGVKAVGLARFGMHGSPRLDNPHRRYTYGIVGSTGLQEIYAEDFGMEKENLLPTGVLRIDELLDPARIEAARTQFAATYPELAAKRVVLFAPTFRGRGSSTASYDFSLLDFEALHAWCGEDTVVLFRMHPYVTRKLTDADGTYRGFIPEGLTDRLVDASGYPSTNDLLHVTDVLVTDYSSICYEFSYLDRPMIFFAPDEVAYSVSRGFHDGFRDVVPGKTVATFDELLRALDAGDYETWRRDRYREQFCGPADTHNADRAIDAVIYGKRPVAS</sequence>
<dbReference type="RefSeq" id="WP_012879346.1">
    <property type="nucleotide sequence ID" value="NC_013530.1"/>
</dbReference>
<dbReference type="AlphaFoldDB" id="D1BX36"/>
<dbReference type="InterPro" id="IPR043148">
    <property type="entry name" value="TagF_C"/>
</dbReference>
<evidence type="ECO:0000313" key="8">
    <source>
        <dbReference type="Proteomes" id="UP000002255"/>
    </source>
</evidence>
<keyword evidence="6" id="KW-0472">Membrane</keyword>
<dbReference type="PANTHER" id="PTHR37316:SF2">
    <property type="entry name" value="TEICHOIC ACID RIBITOL-PHOSPHATE POLYMERASE TARK"/>
    <property type="match status" value="1"/>
</dbReference>
<gene>
    <name evidence="7" type="ordered locus">Xcel_2590</name>
</gene>
<evidence type="ECO:0000256" key="4">
    <source>
        <dbReference type="ARBA" id="ARBA00022679"/>
    </source>
</evidence>
<dbReference type="SUPFAM" id="SSF53756">
    <property type="entry name" value="UDP-Glycosyltransferase/glycogen phosphorylase"/>
    <property type="match status" value="1"/>
</dbReference>
<dbReference type="Pfam" id="PF04464">
    <property type="entry name" value="Glyphos_transf"/>
    <property type="match status" value="1"/>
</dbReference>
<dbReference type="Gene3D" id="3.40.50.12580">
    <property type="match status" value="1"/>
</dbReference>
<dbReference type="GO" id="GO:0005886">
    <property type="term" value="C:plasma membrane"/>
    <property type="evidence" value="ECO:0007669"/>
    <property type="project" value="UniProtKB-SubCell"/>
</dbReference>
<keyword evidence="5" id="KW-0777">Teichoic acid biosynthesis</keyword>
<evidence type="ECO:0000256" key="2">
    <source>
        <dbReference type="ARBA" id="ARBA00010488"/>
    </source>
</evidence>
<dbReference type="STRING" id="446471.Xcel_2590"/>
<evidence type="ECO:0000313" key="7">
    <source>
        <dbReference type="EMBL" id="ACZ31604.1"/>
    </source>
</evidence>
<dbReference type="OrthoDB" id="8549922at2"/>
<protein>
    <submittedName>
        <fullName evidence="7">CDP-glycerol:poly-glycerophosphate transferase</fullName>
    </submittedName>
</protein>
<accession>D1BX36</accession>
<dbReference type="Proteomes" id="UP000002255">
    <property type="component" value="Chromosome"/>
</dbReference>
<dbReference type="GO" id="GO:0019350">
    <property type="term" value="P:teichoic acid biosynthetic process"/>
    <property type="evidence" value="ECO:0007669"/>
    <property type="project" value="UniProtKB-KW"/>
</dbReference>
<name>D1BX36_XYLCX</name>
<reference evidence="7 8" key="2">
    <citation type="journal article" date="2010" name="Stand. Genomic Sci.">
        <title>Complete genome sequence of Xylanimonas cellulosilytica type strain (XIL07).</title>
        <authorList>
            <person name="Foster B."/>
            <person name="Pukall R."/>
            <person name="Abt B."/>
            <person name="Nolan M."/>
            <person name="Glavina Del Rio T."/>
            <person name="Chen F."/>
            <person name="Lucas S."/>
            <person name="Tice H."/>
            <person name="Pitluck S."/>
            <person name="Cheng J.-F."/>
            <person name="Chertkov O."/>
            <person name="Brettin T."/>
            <person name="Han C."/>
            <person name="Detter J.C."/>
            <person name="Bruce D."/>
            <person name="Goodwin L."/>
            <person name="Ivanova N."/>
            <person name="Mavromatis K."/>
            <person name="Pati A."/>
            <person name="Mikhailova N."/>
            <person name="Chen A."/>
            <person name="Palaniappan K."/>
            <person name="Land M."/>
            <person name="Hauser L."/>
            <person name="Chang Y.-J."/>
            <person name="Jeffries C.D."/>
            <person name="Chain P."/>
            <person name="Rohde M."/>
            <person name="Goeker M."/>
            <person name="Bristow J."/>
            <person name="Eisen J.A."/>
            <person name="Markowitz V."/>
            <person name="Hugenholtz P."/>
            <person name="Kyrpides N.C."/>
            <person name="Klenk H.-P."/>
            <person name="Lapidus A."/>
        </authorList>
    </citation>
    <scope>NUCLEOTIDE SEQUENCE [LARGE SCALE GENOMIC DNA]</scope>
    <source>
        <strain evidence="8">DSM 15894 / CECT 5975 / LMG 20990 / XIL07</strain>
    </source>
</reference>
<keyword evidence="4 7" id="KW-0808">Transferase</keyword>
<keyword evidence="8" id="KW-1185">Reference proteome</keyword>
<dbReference type="InterPro" id="IPR007554">
    <property type="entry name" value="Glycerophosphate_synth"/>
</dbReference>
<dbReference type="Gene3D" id="3.40.50.11820">
    <property type="match status" value="1"/>
</dbReference>
<evidence type="ECO:0000256" key="1">
    <source>
        <dbReference type="ARBA" id="ARBA00004202"/>
    </source>
</evidence>
<dbReference type="KEGG" id="xce:Xcel_2590"/>
<proteinExistence type="inferred from homology"/>
<dbReference type="GO" id="GO:0047355">
    <property type="term" value="F:CDP-glycerol glycerophosphotransferase activity"/>
    <property type="evidence" value="ECO:0007669"/>
    <property type="project" value="InterPro"/>
</dbReference>
<dbReference type="EMBL" id="CP001821">
    <property type="protein sequence ID" value="ACZ31604.1"/>
    <property type="molecule type" value="Genomic_DNA"/>
</dbReference>
<dbReference type="InterPro" id="IPR051612">
    <property type="entry name" value="Teichoic_Acid_Biosynth"/>
</dbReference>
<evidence type="ECO:0000256" key="6">
    <source>
        <dbReference type="ARBA" id="ARBA00023136"/>
    </source>
</evidence>
<keyword evidence="3" id="KW-1003">Cell membrane</keyword>
<organism evidence="7 8">
    <name type="scientific">Xylanimonas cellulosilytica (strain DSM 15894 / JCM 12276 / CECT 5975 / KCTC 9989 / LMG 20990 / NBRC 107835 / XIL07)</name>
    <dbReference type="NCBI Taxonomy" id="446471"/>
    <lineage>
        <taxon>Bacteria</taxon>
        <taxon>Bacillati</taxon>
        <taxon>Actinomycetota</taxon>
        <taxon>Actinomycetes</taxon>
        <taxon>Micrococcales</taxon>
        <taxon>Promicromonosporaceae</taxon>
        <taxon>Xylanimonas</taxon>
    </lineage>
</organism>
<evidence type="ECO:0000256" key="5">
    <source>
        <dbReference type="ARBA" id="ARBA00022944"/>
    </source>
</evidence>
<dbReference type="HOGENOM" id="CLU_029598_3_1_11"/>
<dbReference type="eggNOG" id="COG1887">
    <property type="taxonomic scope" value="Bacteria"/>
</dbReference>
<comment type="similarity">
    <text evidence="2">Belongs to the CDP-glycerol glycerophosphotransferase family.</text>
</comment>